<keyword evidence="1" id="KW-0812">Transmembrane</keyword>
<evidence type="ECO:0000313" key="2">
    <source>
        <dbReference type="EMBL" id="CAB4279454.1"/>
    </source>
</evidence>
<evidence type="ECO:0000313" key="4">
    <source>
        <dbReference type="Proteomes" id="UP000507222"/>
    </source>
</evidence>
<evidence type="ECO:0000313" key="5">
    <source>
        <dbReference type="Proteomes" id="UP000507245"/>
    </source>
</evidence>
<evidence type="ECO:0000313" key="3">
    <source>
        <dbReference type="EMBL" id="CAB4309913.1"/>
    </source>
</evidence>
<accession>A0A6J5XBP7</accession>
<evidence type="ECO:0000256" key="1">
    <source>
        <dbReference type="SAM" id="Phobius"/>
    </source>
</evidence>
<name>A0A6J5XBP7_PRUAR</name>
<sequence length="126" mass="14347">MEFHVVTQFWLDFMNQFEVQILAMILSQVTRCHGFKSRIQSAFVSSLPNSAYLLKIGILMGSSLSSVLILIPSFMLMSRVGIILSAAAHGGKYTSIGSKFHWFHADQHQFSRSFHQQQFCLSQLKF</sequence>
<gene>
    <name evidence="2" type="ORF">CURHAP_LOCUS31721</name>
    <name evidence="3" type="ORF">ORAREDHAP_LOCUS31336</name>
</gene>
<proteinExistence type="predicted"/>
<dbReference type="Proteomes" id="UP000507245">
    <property type="component" value="Unassembled WGS sequence"/>
</dbReference>
<dbReference type="AlphaFoldDB" id="A0A6J5XBP7"/>
<reference evidence="5" key="1">
    <citation type="journal article" date="2020" name="Genome Biol.">
        <title>Gamete binning: chromosome-level and haplotype-resolved genome assembly enabled by high-throughput single-cell sequencing of gamete genomes.</title>
        <authorList>
            <person name="Campoy J.A."/>
            <person name="Sun H."/>
            <person name="Goel M."/>
            <person name="Jiao W.-B."/>
            <person name="Folz-Donahue K."/>
            <person name="Wang N."/>
            <person name="Rubio M."/>
            <person name="Liu C."/>
            <person name="Kukat C."/>
            <person name="Ruiz D."/>
            <person name="Huettel B."/>
            <person name="Schneeberger K."/>
        </authorList>
    </citation>
    <scope>NUCLEOTIDE SEQUENCE [LARGE SCALE GENOMIC DNA]</scope>
    <source>
        <strain evidence="5">cv. Rojo Pasion</strain>
    </source>
</reference>
<protein>
    <submittedName>
        <fullName evidence="3">Uncharacterized protein</fullName>
    </submittedName>
</protein>
<dbReference type="EMBL" id="CAEKKB010000005">
    <property type="protein sequence ID" value="CAB4309913.1"/>
    <property type="molecule type" value="Genomic_DNA"/>
</dbReference>
<organism evidence="3 5">
    <name type="scientific">Prunus armeniaca</name>
    <name type="common">Apricot</name>
    <name type="synonym">Armeniaca vulgaris</name>
    <dbReference type="NCBI Taxonomy" id="36596"/>
    <lineage>
        <taxon>Eukaryota</taxon>
        <taxon>Viridiplantae</taxon>
        <taxon>Streptophyta</taxon>
        <taxon>Embryophyta</taxon>
        <taxon>Tracheophyta</taxon>
        <taxon>Spermatophyta</taxon>
        <taxon>Magnoliopsida</taxon>
        <taxon>eudicotyledons</taxon>
        <taxon>Gunneridae</taxon>
        <taxon>Pentapetalae</taxon>
        <taxon>rosids</taxon>
        <taxon>fabids</taxon>
        <taxon>Rosales</taxon>
        <taxon>Rosaceae</taxon>
        <taxon>Amygdaloideae</taxon>
        <taxon>Amygdaleae</taxon>
        <taxon>Prunus</taxon>
    </lineage>
</organism>
<dbReference type="EMBL" id="CAEKDK010000005">
    <property type="protein sequence ID" value="CAB4279454.1"/>
    <property type="molecule type" value="Genomic_DNA"/>
</dbReference>
<dbReference type="Proteomes" id="UP000507222">
    <property type="component" value="Unassembled WGS sequence"/>
</dbReference>
<keyword evidence="1" id="KW-1133">Transmembrane helix</keyword>
<keyword evidence="1" id="KW-0472">Membrane</keyword>
<feature type="transmembrane region" description="Helical" evidence="1">
    <location>
        <begin position="52"/>
        <end position="71"/>
    </location>
</feature>
<keyword evidence="5" id="KW-1185">Reference proteome</keyword>
<reference evidence="3 4" key="2">
    <citation type="submission" date="2020-05" db="EMBL/GenBank/DDBJ databases">
        <authorList>
            <person name="Campoy J."/>
            <person name="Schneeberger K."/>
            <person name="Spophaly S."/>
        </authorList>
    </citation>
    <scope>NUCLEOTIDE SEQUENCE [LARGE SCALE GENOMIC DNA]</scope>
    <source>
        <strain evidence="3">PruArmRojPasFocal</strain>
    </source>
</reference>